<dbReference type="EMBL" id="JAATVY010000009">
    <property type="protein sequence ID" value="NJC70957.1"/>
    <property type="molecule type" value="Genomic_DNA"/>
</dbReference>
<sequence>MALRRSAVLSAVLAGVTTVTLSAPAPASAAVAAHRAAAARSAATAESTPITGFRFVDIPAKDGVVLKANVVAPTTAGRHPAIVFVNSWGLNDLQYLAQARAFASRGYVVLSYTTRGFWDSGGEIDVAGPKDVADASSVVDWLLANTAADPAHLGIAGVSYGSGISLLASAFDPRIKAVVAMSCWTDLVTSLYGNDTRRPQTVWLLKTVAQLVGRPSAEFSAMAKAYLDSGNTDVEPLKAWGRVRSPDTYLDAINRNHPAILMANAYGDSLFAPNQLVDFYGKLTGPKRLEFAPGDHAVVEGLGLFGLPNHVWDSAYRWFDRYLAGKPTGIDTEPPVVLRHLGSDAVESYADWAHVTTSTQRMYLGGAHWWDGTGPMSTSAPGAWSESISMGTDTVAGAGIPLLTNGLTGLTGIAPTVWLPLINRNNAAVWESDPLPANEAIRGCPTLHLAVNSAASTGTLVAYLYDAGPLAFGKLIAQAPITWLASTRTIDLKLEAMADDIPAGHHLALVIDTKDPLYMDADQAGATVSFGSGSWLDVTLR</sequence>
<dbReference type="InterPro" id="IPR050261">
    <property type="entry name" value="FrsA_esterase"/>
</dbReference>
<evidence type="ECO:0000256" key="2">
    <source>
        <dbReference type="ARBA" id="ARBA00022801"/>
    </source>
</evidence>
<protein>
    <submittedName>
        <fullName evidence="5">CocE/NonD family hydrolase</fullName>
    </submittedName>
</protein>
<accession>A0ABX0XYJ0</accession>
<gene>
    <name evidence="5" type="ORF">HC031_14720</name>
</gene>
<keyword evidence="6" id="KW-1185">Reference proteome</keyword>
<dbReference type="SUPFAM" id="SSF49785">
    <property type="entry name" value="Galactose-binding domain-like"/>
    <property type="match status" value="1"/>
</dbReference>
<dbReference type="Pfam" id="PF02129">
    <property type="entry name" value="Peptidase_S15"/>
    <property type="match status" value="1"/>
</dbReference>
<dbReference type="GO" id="GO:0016787">
    <property type="term" value="F:hydrolase activity"/>
    <property type="evidence" value="ECO:0007669"/>
    <property type="project" value="UniProtKB-KW"/>
</dbReference>
<dbReference type="InterPro" id="IPR005674">
    <property type="entry name" value="CocE/Ser_esterase"/>
</dbReference>
<dbReference type="SMART" id="SM00939">
    <property type="entry name" value="PepX_C"/>
    <property type="match status" value="1"/>
</dbReference>
<feature type="chain" id="PRO_5046442932" evidence="3">
    <location>
        <begin position="30"/>
        <end position="541"/>
    </location>
</feature>
<feature type="domain" description="Xaa-Pro dipeptidyl-peptidase C-terminal" evidence="4">
    <location>
        <begin position="316"/>
        <end position="536"/>
    </location>
</feature>
<dbReference type="Proteomes" id="UP000722989">
    <property type="component" value="Unassembled WGS sequence"/>
</dbReference>
<dbReference type="InterPro" id="IPR013736">
    <property type="entry name" value="Xaa-Pro_dipept_C"/>
</dbReference>
<evidence type="ECO:0000256" key="3">
    <source>
        <dbReference type="SAM" id="SignalP"/>
    </source>
</evidence>
<keyword evidence="2 5" id="KW-0378">Hydrolase</keyword>
<keyword evidence="3" id="KW-0732">Signal</keyword>
<dbReference type="SUPFAM" id="SSF53474">
    <property type="entry name" value="alpha/beta-Hydrolases"/>
    <property type="match status" value="1"/>
</dbReference>
<dbReference type="PANTHER" id="PTHR22946">
    <property type="entry name" value="DIENELACTONE HYDROLASE DOMAIN-CONTAINING PROTEIN-RELATED"/>
    <property type="match status" value="1"/>
</dbReference>
<name>A0ABX0XYJ0_9ACTN</name>
<dbReference type="Pfam" id="PF08530">
    <property type="entry name" value="PepX_C"/>
    <property type="match status" value="1"/>
</dbReference>
<feature type="signal peptide" evidence="3">
    <location>
        <begin position="1"/>
        <end position="29"/>
    </location>
</feature>
<dbReference type="Gene3D" id="3.40.50.1820">
    <property type="entry name" value="alpha/beta hydrolase"/>
    <property type="match status" value="2"/>
</dbReference>
<comment type="similarity">
    <text evidence="1">Belongs to the AB hydrolase superfamily.</text>
</comment>
<proteinExistence type="inferred from homology"/>
<evidence type="ECO:0000313" key="5">
    <source>
        <dbReference type="EMBL" id="NJC70957.1"/>
    </source>
</evidence>
<evidence type="ECO:0000256" key="1">
    <source>
        <dbReference type="ARBA" id="ARBA00008645"/>
    </source>
</evidence>
<dbReference type="PANTHER" id="PTHR22946:SF9">
    <property type="entry name" value="POLYKETIDE TRANSFERASE AF380"/>
    <property type="match status" value="1"/>
</dbReference>
<evidence type="ECO:0000313" key="6">
    <source>
        <dbReference type="Proteomes" id="UP000722989"/>
    </source>
</evidence>
<dbReference type="InterPro" id="IPR000383">
    <property type="entry name" value="Xaa-Pro-like_dom"/>
</dbReference>
<organism evidence="5 6">
    <name type="scientific">Planosporangium thailandense</name>
    <dbReference type="NCBI Taxonomy" id="765197"/>
    <lineage>
        <taxon>Bacteria</taxon>
        <taxon>Bacillati</taxon>
        <taxon>Actinomycetota</taxon>
        <taxon>Actinomycetes</taxon>
        <taxon>Micromonosporales</taxon>
        <taxon>Micromonosporaceae</taxon>
        <taxon>Planosporangium</taxon>
    </lineage>
</organism>
<dbReference type="NCBIfam" id="TIGR00976">
    <property type="entry name" value="CocE_NonD"/>
    <property type="match status" value="1"/>
</dbReference>
<evidence type="ECO:0000259" key="4">
    <source>
        <dbReference type="SMART" id="SM00939"/>
    </source>
</evidence>
<dbReference type="InterPro" id="IPR008979">
    <property type="entry name" value="Galactose-bd-like_sf"/>
</dbReference>
<comment type="caution">
    <text evidence="5">The sequence shown here is derived from an EMBL/GenBank/DDBJ whole genome shotgun (WGS) entry which is preliminary data.</text>
</comment>
<dbReference type="Gene3D" id="2.60.120.260">
    <property type="entry name" value="Galactose-binding domain-like"/>
    <property type="match status" value="1"/>
</dbReference>
<dbReference type="InterPro" id="IPR029058">
    <property type="entry name" value="AB_hydrolase_fold"/>
</dbReference>
<reference evidence="5 6" key="1">
    <citation type="submission" date="2020-03" db="EMBL/GenBank/DDBJ databases">
        <title>WGS of the type strain of Planosporangium spp.</title>
        <authorList>
            <person name="Thawai C."/>
        </authorList>
    </citation>
    <scope>NUCLEOTIDE SEQUENCE [LARGE SCALE GENOMIC DNA]</scope>
    <source>
        <strain evidence="5 6">TBRC 5610</strain>
    </source>
</reference>
<dbReference type="RefSeq" id="WP_167925872.1">
    <property type="nucleotide sequence ID" value="NZ_JAATVY010000009.1"/>
</dbReference>